<evidence type="ECO:0000313" key="1">
    <source>
        <dbReference type="EnsemblMetazoa" id="GBRI015720-PA"/>
    </source>
</evidence>
<organism evidence="1 2">
    <name type="scientific">Glossina brevipalpis</name>
    <dbReference type="NCBI Taxonomy" id="37001"/>
    <lineage>
        <taxon>Eukaryota</taxon>
        <taxon>Metazoa</taxon>
        <taxon>Ecdysozoa</taxon>
        <taxon>Arthropoda</taxon>
        <taxon>Hexapoda</taxon>
        <taxon>Insecta</taxon>
        <taxon>Pterygota</taxon>
        <taxon>Neoptera</taxon>
        <taxon>Endopterygota</taxon>
        <taxon>Diptera</taxon>
        <taxon>Brachycera</taxon>
        <taxon>Muscomorpha</taxon>
        <taxon>Hippoboscoidea</taxon>
        <taxon>Glossinidae</taxon>
        <taxon>Glossina</taxon>
    </lineage>
</organism>
<dbReference type="AlphaFoldDB" id="A0A1A9WDL3"/>
<sequence>MFTLMDLQSMFPVKEVTFIRNKLPKIGPNGLAESALIYGSYEFLRIYFIKKKKKYIYIFFKQMFHIKANKKKLFKCTTYSCIAYQRKLLLSGDLESSRSSPLRISTKHLNQ</sequence>
<dbReference type="Proteomes" id="UP000091820">
    <property type="component" value="Unassembled WGS sequence"/>
</dbReference>
<accession>A0A1A9WDL3</accession>
<reference evidence="2" key="1">
    <citation type="submission" date="2014-03" db="EMBL/GenBank/DDBJ databases">
        <authorList>
            <person name="Aksoy S."/>
            <person name="Warren W."/>
            <person name="Wilson R.K."/>
        </authorList>
    </citation>
    <scope>NUCLEOTIDE SEQUENCE [LARGE SCALE GENOMIC DNA]</scope>
    <source>
        <strain evidence="2">IAEA</strain>
    </source>
</reference>
<evidence type="ECO:0000313" key="2">
    <source>
        <dbReference type="Proteomes" id="UP000091820"/>
    </source>
</evidence>
<name>A0A1A9WDL3_9MUSC</name>
<keyword evidence="2" id="KW-1185">Reference proteome</keyword>
<dbReference type="EnsemblMetazoa" id="GBRI015720-RA">
    <property type="protein sequence ID" value="GBRI015720-PA"/>
    <property type="gene ID" value="GBRI015720"/>
</dbReference>
<protein>
    <submittedName>
        <fullName evidence="1">Uncharacterized protein</fullName>
    </submittedName>
</protein>
<reference evidence="1" key="2">
    <citation type="submission" date="2020-05" db="UniProtKB">
        <authorList>
            <consortium name="EnsemblMetazoa"/>
        </authorList>
    </citation>
    <scope>IDENTIFICATION</scope>
    <source>
        <strain evidence="1">IAEA</strain>
    </source>
</reference>
<proteinExistence type="predicted"/>
<dbReference type="VEuPathDB" id="VectorBase:GBRI015720"/>